<dbReference type="Proteomes" id="UP001162131">
    <property type="component" value="Unassembled WGS sequence"/>
</dbReference>
<comment type="caution">
    <text evidence="1">The sequence shown here is derived from an EMBL/GenBank/DDBJ whole genome shotgun (WGS) entry which is preliminary data.</text>
</comment>
<proteinExistence type="predicted"/>
<accession>A0AAU9IY83</accession>
<dbReference type="EMBL" id="CAJZBQ010000021">
    <property type="protein sequence ID" value="CAG9318653.1"/>
    <property type="molecule type" value="Genomic_DNA"/>
</dbReference>
<gene>
    <name evidence="1" type="ORF">BSTOLATCC_MIC22023</name>
</gene>
<name>A0AAU9IY83_9CILI</name>
<reference evidence="1" key="1">
    <citation type="submission" date="2021-09" db="EMBL/GenBank/DDBJ databases">
        <authorList>
            <consortium name="AG Swart"/>
            <person name="Singh M."/>
            <person name="Singh A."/>
            <person name="Seah K."/>
            <person name="Emmerich C."/>
        </authorList>
    </citation>
    <scope>NUCLEOTIDE SEQUENCE</scope>
    <source>
        <strain evidence="1">ATCC30299</strain>
    </source>
</reference>
<keyword evidence="2" id="KW-1185">Reference proteome</keyword>
<evidence type="ECO:0000313" key="1">
    <source>
        <dbReference type="EMBL" id="CAG9318653.1"/>
    </source>
</evidence>
<dbReference type="AlphaFoldDB" id="A0AAU9IY83"/>
<evidence type="ECO:0000313" key="2">
    <source>
        <dbReference type="Proteomes" id="UP001162131"/>
    </source>
</evidence>
<sequence length="208" mass="24093">METKNMYFLQQRPVETIETNKNKKARFCDIIQIFEFPSTKDTLLYASNSVKQLEDIAFSVIKASQIDGRSNRSNNYFIKRYDLNGICTDFYTGEQYAWDMHPQAVHHSPSRRGIMKKKKNLTLKVSDEYEIRSREGFHSTLARSRSSFLAKLKPIDTVAPKRQNNASFQRRNIRLHTEVLTKRSSTSSNKQRSTLSGTSIITLSPLFK</sequence>
<protein>
    <submittedName>
        <fullName evidence="1">Uncharacterized protein</fullName>
    </submittedName>
</protein>
<organism evidence="1 2">
    <name type="scientific">Blepharisma stoltei</name>
    <dbReference type="NCBI Taxonomy" id="1481888"/>
    <lineage>
        <taxon>Eukaryota</taxon>
        <taxon>Sar</taxon>
        <taxon>Alveolata</taxon>
        <taxon>Ciliophora</taxon>
        <taxon>Postciliodesmatophora</taxon>
        <taxon>Heterotrichea</taxon>
        <taxon>Heterotrichida</taxon>
        <taxon>Blepharismidae</taxon>
        <taxon>Blepharisma</taxon>
    </lineage>
</organism>